<evidence type="ECO:0000256" key="4">
    <source>
        <dbReference type="ARBA" id="ARBA00022692"/>
    </source>
</evidence>
<dbReference type="PANTHER" id="PTHR48052:SF8">
    <property type="entry name" value="LRR RECEPTOR-LIKE SERINE_THREONINE-PROTEIN KINASE FLS2"/>
    <property type="match status" value="1"/>
</dbReference>
<evidence type="ECO:0000256" key="7">
    <source>
        <dbReference type="ARBA" id="ARBA00023136"/>
    </source>
</evidence>
<keyword evidence="8" id="KW-0675">Receptor</keyword>
<evidence type="ECO:0000256" key="1">
    <source>
        <dbReference type="ARBA" id="ARBA00004251"/>
    </source>
</evidence>
<proteinExistence type="inferred from homology"/>
<keyword evidence="5" id="KW-0732">Signal</keyword>
<evidence type="ECO:0000256" key="3">
    <source>
        <dbReference type="ARBA" id="ARBA00022475"/>
    </source>
</evidence>
<evidence type="ECO:0000256" key="6">
    <source>
        <dbReference type="ARBA" id="ARBA00022989"/>
    </source>
</evidence>
<keyword evidence="9" id="KW-0325">Glycoprotein</keyword>
<keyword evidence="11" id="KW-1185">Reference proteome</keyword>
<comment type="caution">
    <text evidence="10">The sequence shown here is derived from an EMBL/GenBank/DDBJ whole genome shotgun (WGS) entry which is preliminary data.</text>
</comment>
<dbReference type="EMBL" id="JAJJMA010105654">
    <property type="protein sequence ID" value="MCL7030815.1"/>
    <property type="molecule type" value="Genomic_DNA"/>
</dbReference>
<name>A0AA41V1G0_PAPNU</name>
<reference evidence="10" key="1">
    <citation type="submission" date="2022-03" db="EMBL/GenBank/DDBJ databases">
        <title>A functionally conserved STORR gene fusion in Papaver species that diverged 16.8 million years ago.</title>
        <authorList>
            <person name="Catania T."/>
        </authorList>
    </citation>
    <scope>NUCLEOTIDE SEQUENCE</scope>
    <source>
        <strain evidence="10">S-191538</strain>
    </source>
</reference>
<keyword evidence="4" id="KW-0812">Transmembrane</keyword>
<evidence type="ECO:0000256" key="2">
    <source>
        <dbReference type="ARBA" id="ARBA00009592"/>
    </source>
</evidence>
<comment type="subcellular location">
    <subcellularLocation>
        <location evidence="1">Cell membrane</location>
        <topology evidence="1">Single-pass type I membrane protein</topology>
    </subcellularLocation>
</comment>
<evidence type="ECO:0000313" key="11">
    <source>
        <dbReference type="Proteomes" id="UP001177140"/>
    </source>
</evidence>
<dbReference type="Pfam" id="PF00560">
    <property type="entry name" value="LRR_1"/>
    <property type="match status" value="2"/>
</dbReference>
<dbReference type="Proteomes" id="UP001177140">
    <property type="component" value="Unassembled WGS sequence"/>
</dbReference>
<keyword evidence="7" id="KW-0472">Membrane</keyword>
<dbReference type="AlphaFoldDB" id="A0AA41V1G0"/>
<evidence type="ECO:0000256" key="8">
    <source>
        <dbReference type="ARBA" id="ARBA00023170"/>
    </source>
</evidence>
<dbReference type="InterPro" id="IPR032675">
    <property type="entry name" value="LRR_dom_sf"/>
</dbReference>
<dbReference type="SUPFAM" id="SSF52058">
    <property type="entry name" value="L domain-like"/>
    <property type="match status" value="1"/>
</dbReference>
<protein>
    <submittedName>
        <fullName evidence="10">Uncharacterized protein</fullName>
    </submittedName>
</protein>
<dbReference type="InterPro" id="IPR001611">
    <property type="entry name" value="Leu-rich_rpt"/>
</dbReference>
<dbReference type="PRINTS" id="PR00019">
    <property type="entry name" value="LEURICHRPT"/>
</dbReference>
<dbReference type="GO" id="GO:0005886">
    <property type="term" value="C:plasma membrane"/>
    <property type="evidence" value="ECO:0007669"/>
    <property type="project" value="UniProtKB-SubCell"/>
</dbReference>
<keyword evidence="6" id="KW-1133">Transmembrane helix</keyword>
<evidence type="ECO:0000256" key="9">
    <source>
        <dbReference type="ARBA" id="ARBA00023180"/>
    </source>
</evidence>
<accession>A0AA41V1G0</accession>
<dbReference type="Gene3D" id="3.80.10.10">
    <property type="entry name" value="Ribonuclease Inhibitor"/>
    <property type="match status" value="1"/>
</dbReference>
<evidence type="ECO:0000256" key="5">
    <source>
        <dbReference type="ARBA" id="ARBA00022729"/>
    </source>
</evidence>
<keyword evidence="3" id="KW-1003">Cell membrane</keyword>
<comment type="similarity">
    <text evidence="2">Belongs to the RLP family.</text>
</comment>
<organism evidence="10 11">
    <name type="scientific">Papaver nudicaule</name>
    <name type="common">Iceland poppy</name>
    <dbReference type="NCBI Taxonomy" id="74823"/>
    <lineage>
        <taxon>Eukaryota</taxon>
        <taxon>Viridiplantae</taxon>
        <taxon>Streptophyta</taxon>
        <taxon>Embryophyta</taxon>
        <taxon>Tracheophyta</taxon>
        <taxon>Spermatophyta</taxon>
        <taxon>Magnoliopsida</taxon>
        <taxon>Ranunculales</taxon>
        <taxon>Papaveraceae</taxon>
        <taxon>Papaveroideae</taxon>
        <taxon>Papaver</taxon>
    </lineage>
</organism>
<dbReference type="PANTHER" id="PTHR48052">
    <property type="entry name" value="UNNAMED PRODUCT"/>
    <property type="match status" value="1"/>
</dbReference>
<evidence type="ECO:0000313" key="10">
    <source>
        <dbReference type="EMBL" id="MCL7030815.1"/>
    </source>
</evidence>
<sequence length="153" mass="17088">MSSNPLNLARLPDWLSKLNLFRLNFAKTGITGHLPRWLSSTSISMLDLSSNQLSGSLPHWIGNMTNLSILNLSNNGFHSSIPLEFKNLSLLMDLDLHSNKFTGNLGTIFSKSTKDLLDHYNSIDVSRNRFVSHIDDNFGNKASMESIQVLLLS</sequence>
<gene>
    <name evidence="10" type="ORF">MKW94_003271</name>
</gene>